<evidence type="ECO:0000313" key="8">
    <source>
        <dbReference type="Proteomes" id="UP000186469"/>
    </source>
</evidence>
<reference evidence="7 8" key="1">
    <citation type="submission" date="2016-12" db="EMBL/GenBank/DDBJ databases">
        <authorList>
            <person name="Song W.-J."/>
            <person name="Kurnit D.M."/>
        </authorList>
    </citation>
    <scope>NUCLEOTIDE SEQUENCE [LARGE SCALE GENOMIC DNA]</scope>
    <source>
        <strain evidence="7 8">DSM 11393</strain>
    </source>
</reference>
<dbReference type="RefSeq" id="WP_072697819.1">
    <property type="nucleotide sequence ID" value="NZ_FRDI01000014.1"/>
</dbReference>
<dbReference type="PANTHER" id="PTHR11904:SF9">
    <property type="entry name" value="PURINE NUCLEOSIDE PHOSPHORYLASE-RELATED"/>
    <property type="match status" value="1"/>
</dbReference>
<dbReference type="InterPro" id="IPR000845">
    <property type="entry name" value="Nucleoside_phosphorylase_d"/>
</dbReference>
<comment type="function">
    <text evidence="5">The purine nucleoside phosphorylases catalyze the phosphorolytic breakdown of the N-glycosidic bond in the beta-(deoxy)ribonucleoside molecules, with the formation of the corresponding free purine bases and pentose-1-phosphate.</text>
</comment>
<dbReference type="GO" id="GO:0005737">
    <property type="term" value="C:cytoplasm"/>
    <property type="evidence" value="ECO:0007669"/>
    <property type="project" value="TreeGrafter"/>
</dbReference>
<dbReference type="NCBIfam" id="TIGR01697">
    <property type="entry name" value="PNPH-PUNA-XAPA"/>
    <property type="match status" value="1"/>
</dbReference>
<dbReference type="PIRSF" id="PIRSF000477">
    <property type="entry name" value="PurNPase"/>
    <property type="match status" value="1"/>
</dbReference>
<dbReference type="Pfam" id="PF01048">
    <property type="entry name" value="PNP_UDP_1"/>
    <property type="match status" value="1"/>
</dbReference>
<comment type="similarity">
    <text evidence="2 5">Belongs to the PNP/MTAP phosphorylase family.</text>
</comment>
<evidence type="ECO:0000256" key="1">
    <source>
        <dbReference type="ARBA" id="ARBA00005058"/>
    </source>
</evidence>
<dbReference type="PANTHER" id="PTHR11904">
    <property type="entry name" value="METHYLTHIOADENOSINE/PURINE NUCLEOSIDE PHOSPHORYLASE"/>
    <property type="match status" value="1"/>
</dbReference>
<dbReference type="Gene3D" id="3.40.50.1580">
    <property type="entry name" value="Nucleoside phosphorylase domain"/>
    <property type="match status" value="1"/>
</dbReference>
<dbReference type="GO" id="GO:0009116">
    <property type="term" value="P:nucleoside metabolic process"/>
    <property type="evidence" value="ECO:0007669"/>
    <property type="project" value="InterPro"/>
</dbReference>
<protein>
    <recommendedName>
        <fullName evidence="5">Purine nucleoside phosphorylase</fullName>
        <ecNumber evidence="5">2.4.2.1</ecNumber>
    </recommendedName>
    <alternativeName>
        <fullName evidence="5">Inosine-guanosine phosphorylase</fullName>
    </alternativeName>
</protein>
<dbReference type="SUPFAM" id="SSF53167">
    <property type="entry name" value="Purine and uridine phosphorylases"/>
    <property type="match status" value="1"/>
</dbReference>
<dbReference type="EC" id="2.4.2.1" evidence="5"/>
<dbReference type="Proteomes" id="UP000186469">
    <property type="component" value="Unassembled WGS sequence"/>
</dbReference>
<dbReference type="AlphaFoldDB" id="A0A1M7TK68"/>
<dbReference type="CDD" id="cd09009">
    <property type="entry name" value="PNP-EcPNPII_like"/>
    <property type="match status" value="1"/>
</dbReference>
<comment type="pathway">
    <text evidence="1 5">Purine metabolism; purine nucleoside salvage.</text>
</comment>
<organism evidence="7 8">
    <name type="scientific">Desulfovibrio litoralis DSM 11393</name>
    <dbReference type="NCBI Taxonomy" id="1121455"/>
    <lineage>
        <taxon>Bacteria</taxon>
        <taxon>Pseudomonadati</taxon>
        <taxon>Thermodesulfobacteriota</taxon>
        <taxon>Desulfovibrionia</taxon>
        <taxon>Desulfovibrionales</taxon>
        <taxon>Desulfovibrionaceae</taxon>
        <taxon>Desulfovibrio</taxon>
    </lineage>
</organism>
<dbReference type="EMBL" id="FRDI01000014">
    <property type="protein sequence ID" value="SHN71117.1"/>
    <property type="molecule type" value="Genomic_DNA"/>
</dbReference>
<accession>A0A1M7TK68</accession>
<evidence type="ECO:0000256" key="3">
    <source>
        <dbReference type="ARBA" id="ARBA00022676"/>
    </source>
</evidence>
<evidence type="ECO:0000313" key="7">
    <source>
        <dbReference type="EMBL" id="SHN71117.1"/>
    </source>
</evidence>
<dbReference type="NCBIfam" id="NF006054">
    <property type="entry name" value="PRK08202.1"/>
    <property type="match status" value="1"/>
</dbReference>
<dbReference type="OrthoDB" id="1523230at2"/>
<evidence type="ECO:0000256" key="5">
    <source>
        <dbReference type="PIRNR" id="PIRNR000477"/>
    </source>
</evidence>
<gene>
    <name evidence="7" type="ORF">SAMN02745728_02145</name>
</gene>
<proteinExistence type="inferred from homology"/>
<dbReference type="InterPro" id="IPR035994">
    <property type="entry name" value="Nucleoside_phosphorylase_sf"/>
</dbReference>
<dbReference type="UniPathway" id="UPA00606"/>
<sequence length="275" mass="30366">MQNFEKVHKISQEIQKFLPNGFKPTIGIILGTGLGDLAEVLNNRTVIEYKMLSEMPRSTTSSHKGCFIFGEIGDVKIVLQQGRVHLYEGYTPAEVSTGVRVMNALGANNLIVTNAAGCLNPHWNTGSIMLIKDHINFTGTSPLIGHNDDQKGLRFPDMSQSYDKQYQELALNTAQSLKLRIEQGVYLGLKGPELETPAETRMYRNFGADAVGMSTVIEVIAARHLNMRVLGFSCLSNKNLPDCMNDVSLEEIIENTKEIGARLSKLLEKLVGIIS</sequence>
<name>A0A1M7TK68_9BACT</name>
<keyword evidence="4 5" id="KW-0808">Transferase</keyword>
<keyword evidence="3 5" id="KW-0328">Glycosyltransferase</keyword>
<dbReference type="STRING" id="1121455.SAMN02745728_02145"/>
<dbReference type="InterPro" id="IPR011268">
    <property type="entry name" value="Purine_phosphorylase"/>
</dbReference>
<evidence type="ECO:0000259" key="6">
    <source>
        <dbReference type="Pfam" id="PF01048"/>
    </source>
</evidence>
<evidence type="ECO:0000256" key="2">
    <source>
        <dbReference type="ARBA" id="ARBA00006751"/>
    </source>
</evidence>
<feature type="domain" description="Nucleoside phosphorylase" evidence="6">
    <location>
        <begin position="25"/>
        <end position="271"/>
    </location>
</feature>
<dbReference type="GO" id="GO:0004731">
    <property type="term" value="F:purine-nucleoside phosphorylase activity"/>
    <property type="evidence" value="ECO:0007669"/>
    <property type="project" value="UniProtKB-EC"/>
</dbReference>
<evidence type="ECO:0000256" key="4">
    <source>
        <dbReference type="ARBA" id="ARBA00022679"/>
    </source>
</evidence>
<keyword evidence="8" id="KW-1185">Reference proteome</keyword>